<protein>
    <recommendedName>
        <fullName evidence="1">DUF2281 domain-containing protein</fullName>
    </recommendedName>
</protein>
<dbReference type="Pfam" id="PF10047">
    <property type="entry name" value="DUF2281"/>
    <property type="match status" value="1"/>
</dbReference>
<evidence type="ECO:0000313" key="3">
    <source>
        <dbReference type="Proteomes" id="UP000199031"/>
    </source>
</evidence>
<dbReference type="AlphaFoldDB" id="A0A1I5YGC4"/>
<gene>
    <name evidence="2" type="ORF">SAMN05444277_1129</name>
</gene>
<proteinExistence type="predicted"/>
<reference evidence="2 3" key="1">
    <citation type="submission" date="2016-10" db="EMBL/GenBank/DDBJ databases">
        <authorList>
            <person name="de Groot N.N."/>
        </authorList>
    </citation>
    <scope>NUCLEOTIDE SEQUENCE [LARGE SCALE GENOMIC DNA]</scope>
    <source>
        <strain evidence="2 3">DSM 28286</strain>
    </source>
</reference>
<organism evidence="2 3">
    <name type="scientific">Parafilimonas terrae</name>
    <dbReference type="NCBI Taxonomy" id="1465490"/>
    <lineage>
        <taxon>Bacteria</taxon>
        <taxon>Pseudomonadati</taxon>
        <taxon>Bacteroidota</taxon>
        <taxon>Chitinophagia</taxon>
        <taxon>Chitinophagales</taxon>
        <taxon>Chitinophagaceae</taxon>
        <taxon>Parafilimonas</taxon>
    </lineage>
</organism>
<feature type="domain" description="DUF2281" evidence="1">
    <location>
        <begin position="37"/>
        <end position="71"/>
    </location>
</feature>
<sequence length="72" mass="8234">MLSTIKGVYNKGQIILEEHPEINKPVEVLVTFTEDIHKNNEKKPLVFGALKGSVLYMAPDFNEPLEDLEDYM</sequence>
<dbReference type="Proteomes" id="UP000199031">
    <property type="component" value="Unassembled WGS sequence"/>
</dbReference>
<dbReference type="EMBL" id="FOXQ01000012">
    <property type="protein sequence ID" value="SFQ43140.1"/>
    <property type="molecule type" value="Genomic_DNA"/>
</dbReference>
<dbReference type="RefSeq" id="WP_090661220.1">
    <property type="nucleotide sequence ID" value="NZ_FOXQ01000012.1"/>
</dbReference>
<evidence type="ECO:0000259" key="1">
    <source>
        <dbReference type="Pfam" id="PF10047"/>
    </source>
</evidence>
<dbReference type="InterPro" id="IPR018739">
    <property type="entry name" value="DUF2281"/>
</dbReference>
<accession>A0A1I5YGC4</accession>
<dbReference type="STRING" id="1465490.SAMN05444277_1129"/>
<keyword evidence="3" id="KW-1185">Reference proteome</keyword>
<dbReference type="OrthoDB" id="7064984at2"/>
<name>A0A1I5YGC4_9BACT</name>
<evidence type="ECO:0000313" key="2">
    <source>
        <dbReference type="EMBL" id="SFQ43140.1"/>
    </source>
</evidence>